<dbReference type="SFLD" id="SFLDG01383">
    <property type="entry name" value="cyclic_pyranopterin_phosphate"/>
    <property type="match status" value="1"/>
</dbReference>
<dbReference type="NCBIfam" id="NF001199">
    <property type="entry name" value="PRK00164.2-1"/>
    <property type="match status" value="1"/>
</dbReference>
<dbReference type="EC" id="4.1.99.22" evidence="11"/>
<dbReference type="RefSeq" id="WP_268925491.1">
    <property type="nucleotide sequence ID" value="NZ_JAPTGB010000020.1"/>
</dbReference>
<accession>A0ABT4IIC3</accession>
<evidence type="ECO:0000256" key="2">
    <source>
        <dbReference type="ARBA" id="ARBA00022691"/>
    </source>
</evidence>
<dbReference type="PANTHER" id="PTHR22960">
    <property type="entry name" value="MOLYBDOPTERIN COFACTOR SYNTHESIS PROTEIN A"/>
    <property type="match status" value="1"/>
</dbReference>
<dbReference type="Pfam" id="PF04055">
    <property type="entry name" value="Radical_SAM"/>
    <property type="match status" value="1"/>
</dbReference>
<evidence type="ECO:0000256" key="11">
    <source>
        <dbReference type="HAMAP-Rule" id="MF_01225"/>
    </source>
</evidence>
<feature type="binding site" evidence="11">
    <location>
        <position position="37"/>
    </location>
    <ligand>
        <name>S-adenosyl-L-methionine</name>
        <dbReference type="ChEBI" id="CHEBI:59789"/>
    </ligand>
</feature>
<evidence type="ECO:0000256" key="1">
    <source>
        <dbReference type="ARBA" id="ARBA00022485"/>
    </source>
</evidence>
<dbReference type="Proteomes" id="UP001141422">
    <property type="component" value="Unassembled WGS sequence"/>
</dbReference>
<sequence length="323" mass="35779">MTTGKNPANNILTDAYGRTITNVRIALTNACNLRCIYCHHEGEEINGCTVGDPHIQLTKDEIAELIGVFAELGVTTIKLTGGEPTLRSDLLDIIRSIPPHIESSMTTNGTLLGKMATDLKTAGLSRVNISLDTMRRDRYQKITGRDLLPEVLAGIEAAITAGLTPVKLNMVVLKGINDDEIEDFLSYVRGRKDIILQIIELMDVNGWADHIDHIEDVIRGNTTIVGDLEKDLASRSTQVMTRRMHHRKKYCLDGAEVEVVRPMHNLEFCANCNRLRVTSDGKLKPCLLRTGNEVNIRGLHGDDLKAAIAEAVQNRSPYFTKKT</sequence>
<feature type="binding site" evidence="11">
    <location>
        <position position="38"/>
    </location>
    <ligand>
        <name>[4Fe-4S] cluster</name>
        <dbReference type="ChEBI" id="CHEBI:49883"/>
        <label>1</label>
        <note>4Fe-4S-S-AdoMet</note>
    </ligand>
</feature>
<reference evidence="13" key="1">
    <citation type="submission" date="2022-12" db="EMBL/GenBank/DDBJ databases">
        <title>Isolation and characterisation of novel Methanocorpusculum spp. from native Australian herbivores indicates the genus is ancestrally host-associated.</title>
        <authorList>
            <person name="Volmer J.G."/>
            <person name="Soo R.M."/>
            <person name="Evans P.N."/>
            <person name="Hoedt E.C."/>
            <person name="Astorga Alsina A.L."/>
            <person name="Woodcroft B.J."/>
            <person name="Tyson G.W."/>
            <person name="Hugenholtz P."/>
            <person name="Morrison M."/>
        </authorList>
    </citation>
    <scope>NUCLEOTIDE SEQUENCE</scope>
    <source>
        <strain evidence="13">MG</strain>
    </source>
</reference>
<proteinExistence type="inferred from homology"/>
<evidence type="ECO:0000256" key="3">
    <source>
        <dbReference type="ARBA" id="ARBA00022723"/>
    </source>
</evidence>
<comment type="caution">
    <text evidence="11">Lacks conserved residue(s) required for the propagation of feature annotation.</text>
</comment>
<dbReference type="PROSITE" id="PS01305">
    <property type="entry name" value="MOAA_NIFB_PQQE"/>
    <property type="match status" value="1"/>
</dbReference>
<evidence type="ECO:0000256" key="8">
    <source>
        <dbReference type="ARBA" id="ARBA00023150"/>
    </source>
</evidence>
<dbReference type="Pfam" id="PF06463">
    <property type="entry name" value="Mob_synth_C"/>
    <property type="match status" value="1"/>
</dbReference>
<dbReference type="InterPro" id="IPR006638">
    <property type="entry name" value="Elp3/MiaA/NifB-like_rSAM"/>
</dbReference>
<dbReference type="InterPro" id="IPR010505">
    <property type="entry name" value="MoaA_twitch"/>
</dbReference>
<feature type="binding site" evidence="11">
    <location>
        <position position="106"/>
    </location>
    <ligand>
        <name>GTP</name>
        <dbReference type="ChEBI" id="CHEBI:37565"/>
    </ligand>
</feature>
<gene>
    <name evidence="11 13" type="primary">moaA</name>
    <name evidence="13" type="ORF">O0S10_08730</name>
</gene>
<dbReference type="InterPro" id="IPR050105">
    <property type="entry name" value="MoCo_biosynth_MoaA/MoaC"/>
</dbReference>
<dbReference type="PANTHER" id="PTHR22960:SF0">
    <property type="entry name" value="MOLYBDENUM COFACTOR BIOSYNTHESIS PROTEIN 1"/>
    <property type="match status" value="1"/>
</dbReference>
<keyword evidence="14" id="KW-1185">Reference proteome</keyword>
<feature type="binding site" evidence="11">
    <location>
        <position position="286"/>
    </location>
    <ligand>
        <name>[4Fe-4S] cluster</name>
        <dbReference type="ChEBI" id="CHEBI:49883"/>
        <label>2</label>
        <note>4Fe-4S-substrate</note>
    </ligand>
</feature>
<feature type="binding site" evidence="11">
    <location>
        <position position="269"/>
    </location>
    <ligand>
        <name>[4Fe-4S] cluster</name>
        <dbReference type="ChEBI" id="CHEBI:49883"/>
        <label>2</label>
        <note>4Fe-4S-substrate</note>
    </ligand>
</feature>
<comment type="caution">
    <text evidence="13">The sequence shown here is derived from an EMBL/GenBank/DDBJ whole genome shotgun (WGS) entry which is preliminary data.</text>
</comment>
<feature type="binding site" evidence="11">
    <location>
        <position position="24"/>
    </location>
    <ligand>
        <name>GTP</name>
        <dbReference type="ChEBI" id="CHEBI:37565"/>
    </ligand>
</feature>
<evidence type="ECO:0000256" key="10">
    <source>
        <dbReference type="ARBA" id="ARBA00048697"/>
    </source>
</evidence>
<keyword evidence="3 11" id="KW-0479">Metal-binding</keyword>
<comment type="function">
    <text evidence="11">Catalyzes the cyclization of GTP to (8S)-3',8-cyclo-7,8-dihydroguanosine 5'-triphosphate.</text>
</comment>
<dbReference type="HAMAP" id="MF_01225_A">
    <property type="entry name" value="MoaA_A"/>
    <property type="match status" value="1"/>
</dbReference>
<evidence type="ECO:0000256" key="7">
    <source>
        <dbReference type="ARBA" id="ARBA00023134"/>
    </source>
</evidence>
<dbReference type="InterPro" id="IPR013485">
    <property type="entry name" value="MoaA_arc"/>
</dbReference>
<evidence type="ECO:0000256" key="5">
    <source>
        <dbReference type="ARBA" id="ARBA00023004"/>
    </source>
</evidence>
<dbReference type="PROSITE" id="PS51918">
    <property type="entry name" value="RADICAL_SAM"/>
    <property type="match status" value="1"/>
</dbReference>
<dbReference type="InterPro" id="IPR007197">
    <property type="entry name" value="rSAM"/>
</dbReference>
<feature type="binding site" evidence="11">
    <location>
        <position position="130"/>
    </location>
    <ligand>
        <name>S-adenosyl-L-methionine</name>
        <dbReference type="ChEBI" id="CHEBI:59789"/>
    </ligand>
</feature>
<keyword evidence="1 11" id="KW-0004">4Fe-4S</keyword>
<keyword evidence="7 11" id="KW-0342">GTP-binding</keyword>
<dbReference type="CDD" id="cd01335">
    <property type="entry name" value="Radical_SAM"/>
    <property type="match status" value="1"/>
</dbReference>
<keyword evidence="8 11" id="KW-0501">Molybdenum cofactor biosynthesis</keyword>
<keyword evidence="4 11" id="KW-0547">Nucleotide-binding</keyword>
<organism evidence="13 14">
    <name type="scientific">Methanocorpusculum petauri</name>
    <dbReference type="NCBI Taxonomy" id="3002863"/>
    <lineage>
        <taxon>Archaea</taxon>
        <taxon>Methanobacteriati</taxon>
        <taxon>Methanobacteriota</taxon>
        <taxon>Stenosarchaea group</taxon>
        <taxon>Methanomicrobia</taxon>
        <taxon>Methanomicrobiales</taxon>
        <taxon>Methanocorpusculaceae</taxon>
        <taxon>Methanocorpusculum</taxon>
    </lineage>
</organism>
<comment type="catalytic activity">
    <reaction evidence="10 11">
        <text>GTP + AH2 + S-adenosyl-L-methionine = (8S)-3',8-cyclo-7,8-dihydroguanosine 5'-triphosphate + 5'-deoxyadenosine + L-methionine + A + H(+)</text>
        <dbReference type="Rhea" id="RHEA:49576"/>
        <dbReference type="ChEBI" id="CHEBI:13193"/>
        <dbReference type="ChEBI" id="CHEBI:15378"/>
        <dbReference type="ChEBI" id="CHEBI:17319"/>
        <dbReference type="ChEBI" id="CHEBI:17499"/>
        <dbReference type="ChEBI" id="CHEBI:37565"/>
        <dbReference type="ChEBI" id="CHEBI:57844"/>
        <dbReference type="ChEBI" id="CHEBI:59789"/>
        <dbReference type="ChEBI" id="CHEBI:131766"/>
        <dbReference type="EC" id="4.1.99.22"/>
    </reaction>
</comment>
<dbReference type="Gene3D" id="3.20.20.70">
    <property type="entry name" value="Aldolase class I"/>
    <property type="match status" value="1"/>
</dbReference>
<dbReference type="NCBIfam" id="TIGR02668">
    <property type="entry name" value="moaA_archaeal"/>
    <property type="match status" value="1"/>
</dbReference>
<feature type="binding site" evidence="11">
    <location>
        <position position="167"/>
    </location>
    <ligand>
        <name>GTP</name>
        <dbReference type="ChEBI" id="CHEBI:37565"/>
    </ligand>
</feature>
<evidence type="ECO:0000313" key="14">
    <source>
        <dbReference type="Proteomes" id="UP001141422"/>
    </source>
</evidence>
<dbReference type="InterPro" id="IPR040064">
    <property type="entry name" value="MoaA-like"/>
</dbReference>
<protein>
    <recommendedName>
        <fullName evidence="11">Probable GTP 3',8-cyclase</fullName>
        <ecNumber evidence="11">4.1.99.22</ecNumber>
    </recommendedName>
    <alternativeName>
        <fullName evidence="11">Molybdenum cofactor biosynthesis protein A</fullName>
    </alternativeName>
</protein>
<dbReference type="SFLD" id="SFLDG01067">
    <property type="entry name" value="SPASM/twitch_domain_containing"/>
    <property type="match status" value="1"/>
</dbReference>
<evidence type="ECO:0000313" key="13">
    <source>
        <dbReference type="EMBL" id="MCZ0861301.1"/>
    </source>
</evidence>
<evidence type="ECO:0000256" key="6">
    <source>
        <dbReference type="ARBA" id="ARBA00023014"/>
    </source>
</evidence>
<feature type="binding site" evidence="11">
    <location>
        <position position="35"/>
    </location>
    <ligand>
        <name>[4Fe-4S] cluster</name>
        <dbReference type="ChEBI" id="CHEBI:49883"/>
        <label>1</label>
        <note>4Fe-4S-S-AdoMet</note>
    </ligand>
</feature>
<feature type="binding site" evidence="11">
    <location>
        <position position="272"/>
    </location>
    <ligand>
        <name>[4Fe-4S] cluster</name>
        <dbReference type="ChEBI" id="CHEBI:49883"/>
        <label>2</label>
        <note>4Fe-4S-substrate</note>
    </ligand>
</feature>
<comment type="pathway">
    <text evidence="11">Cofactor biosynthesis; molybdopterin biosynthesis.</text>
</comment>
<dbReference type="InterPro" id="IPR058240">
    <property type="entry name" value="rSAM_sf"/>
</dbReference>
<comment type="cofactor">
    <cofactor evidence="11">
        <name>[4Fe-4S] cluster</name>
        <dbReference type="ChEBI" id="CHEBI:49883"/>
    </cofactor>
    <text evidence="11">Binds 2 [4Fe-4S] clusters. Binds 1 [4Fe-4S] cluster coordinated with 3 cysteines and an exchangeable S-adenosyl-L-methionine and 1 [4Fe-4S] cluster coordinated with 3 cysteines and the GTP-derived substrate.</text>
</comment>
<dbReference type="SMART" id="SM00729">
    <property type="entry name" value="Elp3"/>
    <property type="match status" value="1"/>
</dbReference>
<keyword evidence="6 11" id="KW-0411">Iron-sulfur</keyword>
<feature type="binding site" evidence="11">
    <location>
        <position position="31"/>
    </location>
    <ligand>
        <name>[4Fe-4S] cluster</name>
        <dbReference type="ChEBI" id="CHEBI:49883"/>
        <label>1</label>
        <note>4Fe-4S-S-AdoMet</note>
    </ligand>
</feature>
<feature type="binding site" evidence="11">
    <location>
        <position position="78"/>
    </location>
    <ligand>
        <name>GTP</name>
        <dbReference type="ChEBI" id="CHEBI:37565"/>
    </ligand>
</feature>
<keyword evidence="9 11" id="KW-0456">Lyase</keyword>
<dbReference type="SUPFAM" id="SSF102114">
    <property type="entry name" value="Radical SAM enzymes"/>
    <property type="match status" value="1"/>
</dbReference>
<dbReference type="SFLD" id="SFLDG01386">
    <property type="entry name" value="main_SPASM_domain-containing"/>
    <property type="match status" value="1"/>
</dbReference>
<comment type="similarity">
    <text evidence="11">Belongs to the radical SAM superfamily. MoaA family.</text>
</comment>
<dbReference type="GO" id="GO:0061798">
    <property type="term" value="F:GTP 3',8'-cyclase activity"/>
    <property type="evidence" value="ECO:0007669"/>
    <property type="project" value="UniProtKB-EC"/>
</dbReference>
<feature type="binding site" evidence="11">
    <location>
        <position position="82"/>
    </location>
    <ligand>
        <name>S-adenosyl-L-methionine</name>
        <dbReference type="ChEBI" id="CHEBI:59789"/>
    </ligand>
</feature>
<keyword evidence="2 11" id="KW-0949">S-adenosyl-L-methionine</keyword>
<dbReference type="InterPro" id="IPR013785">
    <property type="entry name" value="Aldolase_TIM"/>
</dbReference>
<evidence type="ECO:0000256" key="9">
    <source>
        <dbReference type="ARBA" id="ARBA00023239"/>
    </source>
</evidence>
<dbReference type="CDD" id="cd21117">
    <property type="entry name" value="Twitch_MoaA"/>
    <property type="match status" value="1"/>
</dbReference>
<keyword evidence="5 11" id="KW-0408">Iron</keyword>
<dbReference type="InterPro" id="IPR000385">
    <property type="entry name" value="MoaA_NifB_PqqE_Fe-S-bd_CS"/>
</dbReference>
<name>A0ABT4IIC3_9EURY</name>
<evidence type="ECO:0000256" key="4">
    <source>
        <dbReference type="ARBA" id="ARBA00022741"/>
    </source>
</evidence>
<feature type="domain" description="Radical SAM core" evidence="12">
    <location>
        <begin position="15"/>
        <end position="235"/>
    </location>
</feature>
<feature type="binding site" evidence="11">
    <location>
        <begin position="274"/>
        <end position="276"/>
    </location>
    <ligand>
        <name>GTP</name>
        <dbReference type="ChEBI" id="CHEBI:37565"/>
    </ligand>
</feature>
<dbReference type="EMBL" id="JAPTGB010000020">
    <property type="protein sequence ID" value="MCZ0861301.1"/>
    <property type="molecule type" value="Genomic_DNA"/>
</dbReference>
<evidence type="ECO:0000259" key="12">
    <source>
        <dbReference type="PROSITE" id="PS51918"/>
    </source>
</evidence>
<dbReference type="SFLD" id="SFLDS00029">
    <property type="entry name" value="Radical_SAM"/>
    <property type="match status" value="1"/>
</dbReference>